<keyword evidence="2" id="KW-1185">Reference proteome</keyword>
<sequence>MVLQVLFVVIPVVDSGQFTAHLSWWPAHKCQIYESFEKSFRTRLFTDVFALFAALRREGPATPTGSTDSPQKLFPHHSVTGNSQRVYRKRIINRLFHLDDLTIPDLDHDAVTVREMSPADVVHMSTDTAVMHKLFPQGRIFAHSMYLRLVEENLPELISDNAAIFASTTDASGGTQMSPGTQTLGCADGRRLSDADISGIDMISTAYHNMAAIGLQYEMDIQSPSGLRSLPAHLRHHVRAIRQLGAPSGVVMVTISEGLDEAAVEACLATYGLTKHLAHAERHILYFVYRL</sequence>
<dbReference type="Proteomes" id="UP000694888">
    <property type="component" value="Unplaced"/>
</dbReference>
<feature type="chain" id="PRO_5046372837" evidence="1">
    <location>
        <begin position="16"/>
        <end position="291"/>
    </location>
</feature>
<keyword evidence="1" id="KW-0732">Signal</keyword>
<gene>
    <name evidence="3" type="primary">LOC101859741</name>
</gene>
<proteinExistence type="predicted"/>
<organism evidence="2 3">
    <name type="scientific">Aplysia californica</name>
    <name type="common">California sea hare</name>
    <dbReference type="NCBI Taxonomy" id="6500"/>
    <lineage>
        <taxon>Eukaryota</taxon>
        <taxon>Metazoa</taxon>
        <taxon>Spiralia</taxon>
        <taxon>Lophotrochozoa</taxon>
        <taxon>Mollusca</taxon>
        <taxon>Gastropoda</taxon>
        <taxon>Heterobranchia</taxon>
        <taxon>Euthyneura</taxon>
        <taxon>Tectipleura</taxon>
        <taxon>Aplysiida</taxon>
        <taxon>Aplysioidea</taxon>
        <taxon>Aplysiidae</taxon>
        <taxon>Aplysia</taxon>
    </lineage>
</organism>
<evidence type="ECO:0000313" key="3">
    <source>
        <dbReference type="RefSeq" id="XP_035828644.1"/>
    </source>
</evidence>
<feature type="signal peptide" evidence="1">
    <location>
        <begin position="1"/>
        <end position="15"/>
    </location>
</feature>
<dbReference type="RefSeq" id="XP_035828644.1">
    <property type="nucleotide sequence ID" value="XM_035972751.1"/>
</dbReference>
<accession>A0ABM1W1V1</accession>
<name>A0ABM1W1V1_APLCA</name>
<evidence type="ECO:0000313" key="2">
    <source>
        <dbReference type="Proteomes" id="UP000694888"/>
    </source>
</evidence>
<evidence type="ECO:0000256" key="1">
    <source>
        <dbReference type="SAM" id="SignalP"/>
    </source>
</evidence>
<dbReference type="GeneID" id="101859741"/>
<reference evidence="3" key="1">
    <citation type="submission" date="2025-08" db="UniProtKB">
        <authorList>
            <consortium name="RefSeq"/>
        </authorList>
    </citation>
    <scope>IDENTIFICATION</scope>
</reference>
<protein>
    <submittedName>
        <fullName evidence="3">Uncharacterized protein LOC101859741</fullName>
    </submittedName>
</protein>